<evidence type="ECO:0000313" key="3">
    <source>
        <dbReference type="Proteomes" id="UP001145087"/>
    </source>
</evidence>
<comment type="caution">
    <text evidence="2">The sequence shown here is derived from an EMBL/GenBank/DDBJ whole genome shotgun (WGS) entry which is preliminary data.</text>
</comment>
<organism evidence="2 3">
    <name type="scientific">Draconibacterium aestuarii</name>
    <dbReference type="NCBI Taxonomy" id="2998507"/>
    <lineage>
        <taxon>Bacteria</taxon>
        <taxon>Pseudomonadati</taxon>
        <taxon>Bacteroidota</taxon>
        <taxon>Bacteroidia</taxon>
        <taxon>Marinilabiliales</taxon>
        <taxon>Prolixibacteraceae</taxon>
        <taxon>Draconibacterium</taxon>
    </lineage>
</organism>
<evidence type="ECO:0000313" key="2">
    <source>
        <dbReference type="EMBL" id="MCY1720418.1"/>
    </source>
</evidence>
<feature type="chain" id="PRO_5040781424" description="DUF3316 domain-containing protein" evidence="1">
    <location>
        <begin position="21"/>
        <end position="271"/>
    </location>
</feature>
<proteinExistence type="predicted"/>
<dbReference type="AlphaFoldDB" id="A0A9X3J5I4"/>
<dbReference type="Proteomes" id="UP001145087">
    <property type="component" value="Unassembled WGS sequence"/>
</dbReference>
<name>A0A9X3J5I4_9BACT</name>
<dbReference type="RefSeq" id="WP_343332752.1">
    <property type="nucleotide sequence ID" value="NZ_JAPOHD010000017.1"/>
</dbReference>
<protein>
    <recommendedName>
        <fullName evidence="4">DUF3316 domain-containing protein</fullName>
    </recommendedName>
</protein>
<keyword evidence="1" id="KW-0732">Signal</keyword>
<feature type="signal peptide" evidence="1">
    <location>
        <begin position="1"/>
        <end position="20"/>
    </location>
</feature>
<reference evidence="2" key="1">
    <citation type="submission" date="2022-11" db="EMBL/GenBank/DDBJ databases">
        <title>Marilongibacter aestuarii gen. nov., sp. nov., isolated from tidal flat sediment.</title>
        <authorList>
            <person name="Jiayan W."/>
        </authorList>
    </citation>
    <scope>NUCLEOTIDE SEQUENCE</scope>
    <source>
        <strain evidence="2">Z1-6</strain>
    </source>
</reference>
<evidence type="ECO:0000256" key="1">
    <source>
        <dbReference type="SAM" id="SignalP"/>
    </source>
</evidence>
<keyword evidence="3" id="KW-1185">Reference proteome</keyword>
<accession>A0A9X3J5I4</accession>
<evidence type="ECO:0008006" key="4">
    <source>
        <dbReference type="Google" id="ProtNLM"/>
    </source>
</evidence>
<dbReference type="EMBL" id="JAPOHD010000017">
    <property type="protein sequence ID" value="MCY1720418.1"/>
    <property type="molecule type" value="Genomic_DNA"/>
</dbReference>
<sequence length="271" mass="29865">MHKPFLILFLLLISCSKSFASDNYPAGARSIALSDAFVSITDTWSTFHNQATLASLESFSAGVFYESRFLVDELSLTAGSLGFPINAGTFGFSFYQFGEGTFKEQKVALSFSKRLSEKINAGIQLDYFSSRFPENENAKGFATFECGVSFQITEYFALGAHVFNPVKNGIEMPHGKHKMPAIYRIGGHYQFSDMVLISTEAQKTTGYKVVMKTGLEFSPLKNLAFRFGISGRPVQCTAGIGYSFGKITTDIAFSYHNNLGFSPSVSLQFNL</sequence>
<dbReference type="Gene3D" id="2.40.160.60">
    <property type="entry name" value="Outer membrane protein transport protein (OMPP1/FadL/TodX)"/>
    <property type="match status" value="1"/>
</dbReference>
<gene>
    <name evidence="2" type="ORF">OU798_08705</name>
</gene>
<dbReference type="PROSITE" id="PS51257">
    <property type="entry name" value="PROKAR_LIPOPROTEIN"/>
    <property type="match status" value="1"/>
</dbReference>